<protein>
    <submittedName>
        <fullName evidence="1">Uncharacterized protein</fullName>
    </submittedName>
</protein>
<evidence type="ECO:0000313" key="1">
    <source>
        <dbReference type="EMBL" id="QIL01732.1"/>
    </source>
</evidence>
<sequence length="98" mass="9826">MRAIIFILILVVAALLLAVGTGFLNIRQTRPAAVPNVAATGSGVRASGGQAPAFDIETGSVSVGAAQRNVTVPNLRVEPAGQDNQAVAANQAAPAPAR</sequence>
<name>A0A6G7ZLC7_9SPHN</name>
<dbReference type="Proteomes" id="UP000502502">
    <property type="component" value="Chromosome"/>
</dbReference>
<evidence type="ECO:0000313" key="2">
    <source>
        <dbReference type="Proteomes" id="UP000502502"/>
    </source>
</evidence>
<dbReference type="KEGG" id="ssin:G7078_02305"/>
<accession>A0A6G7ZLC7</accession>
<keyword evidence="2" id="KW-1185">Reference proteome</keyword>
<reference evidence="1 2" key="1">
    <citation type="submission" date="2020-03" db="EMBL/GenBank/DDBJ databases">
        <title>Sphingomonas sp. nov., isolated from fish.</title>
        <authorList>
            <person name="Hyun D.-W."/>
            <person name="Bae J.-W."/>
        </authorList>
    </citation>
    <scope>NUCLEOTIDE SEQUENCE [LARGE SCALE GENOMIC DNA]</scope>
    <source>
        <strain evidence="1 2">HDW15C</strain>
    </source>
</reference>
<gene>
    <name evidence="1" type="ORF">G7078_02305</name>
</gene>
<proteinExistence type="predicted"/>
<dbReference type="RefSeq" id="WP_166092578.1">
    <property type="nucleotide sequence ID" value="NZ_CP049871.1"/>
</dbReference>
<dbReference type="AlphaFoldDB" id="A0A6G7ZLC7"/>
<organism evidence="1 2">
    <name type="scientific">Sphingomonas sinipercae</name>
    <dbReference type="NCBI Taxonomy" id="2714944"/>
    <lineage>
        <taxon>Bacteria</taxon>
        <taxon>Pseudomonadati</taxon>
        <taxon>Pseudomonadota</taxon>
        <taxon>Alphaproteobacteria</taxon>
        <taxon>Sphingomonadales</taxon>
        <taxon>Sphingomonadaceae</taxon>
        <taxon>Sphingomonas</taxon>
    </lineage>
</organism>
<dbReference type="EMBL" id="CP049871">
    <property type="protein sequence ID" value="QIL01732.1"/>
    <property type="molecule type" value="Genomic_DNA"/>
</dbReference>